<evidence type="ECO:0000313" key="2">
    <source>
        <dbReference type="Proteomes" id="UP000024635"/>
    </source>
</evidence>
<sequence>MKLLPEGIKPEWTLEKEKEVAYREMEDDEKSLVSSVLPEEKPKSSSSKIAGVAGNIVNTLIEKKKETCVLLPKNCCLLSDHCCVSKLPGVVRRSSSRRKQTPKDAHESIFVCI</sequence>
<dbReference type="Proteomes" id="UP000024635">
    <property type="component" value="Unassembled WGS sequence"/>
</dbReference>
<keyword evidence="2" id="KW-1185">Reference proteome</keyword>
<evidence type="ECO:0000313" key="1">
    <source>
        <dbReference type="EMBL" id="EYC16060.1"/>
    </source>
</evidence>
<dbReference type="AlphaFoldDB" id="A0A016ULM9"/>
<dbReference type="OrthoDB" id="5850606at2759"/>
<proteinExistence type="predicted"/>
<name>A0A016ULM9_9BILA</name>
<gene>
    <name evidence="1" type="primary">Acey_s0035.g3124</name>
    <name evidence="1" type="ORF">Y032_0035g3124</name>
</gene>
<dbReference type="EMBL" id="JARK01001371">
    <property type="protein sequence ID" value="EYC16060.1"/>
    <property type="molecule type" value="Genomic_DNA"/>
</dbReference>
<organism evidence="1 2">
    <name type="scientific">Ancylostoma ceylanicum</name>
    <dbReference type="NCBI Taxonomy" id="53326"/>
    <lineage>
        <taxon>Eukaryota</taxon>
        <taxon>Metazoa</taxon>
        <taxon>Ecdysozoa</taxon>
        <taxon>Nematoda</taxon>
        <taxon>Chromadorea</taxon>
        <taxon>Rhabditida</taxon>
        <taxon>Rhabditina</taxon>
        <taxon>Rhabditomorpha</taxon>
        <taxon>Strongyloidea</taxon>
        <taxon>Ancylostomatidae</taxon>
        <taxon>Ancylostomatinae</taxon>
        <taxon>Ancylostoma</taxon>
    </lineage>
</organism>
<reference evidence="2" key="1">
    <citation type="journal article" date="2015" name="Nat. Genet.">
        <title>The genome and transcriptome of the zoonotic hookworm Ancylostoma ceylanicum identify infection-specific gene families.</title>
        <authorList>
            <person name="Schwarz E.M."/>
            <person name="Hu Y."/>
            <person name="Antoshechkin I."/>
            <person name="Miller M.M."/>
            <person name="Sternberg P.W."/>
            <person name="Aroian R.V."/>
        </authorList>
    </citation>
    <scope>NUCLEOTIDE SEQUENCE</scope>
    <source>
        <strain evidence="2">HY135</strain>
    </source>
</reference>
<protein>
    <submittedName>
        <fullName evidence="1">Uncharacterized protein</fullName>
    </submittedName>
</protein>
<comment type="caution">
    <text evidence="1">The sequence shown here is derived from an EMBL/GenBank/DDBJ whole genome shotgun (WGS) entry which is preliminary data.</text>
</comment>
<accession>A0A016ULM9</accession>